<dbReference type="Gene3D" id="1.10.287.110">
    <property type="entry name" value="DnaJ domain"/>
    <property type="match status" value="1"/>
</dbReference>
<dbReference type="FunFam" id="1.10.287.110:FF:000034">
    <property type="entry name" value="Chaperone protein DnaJ"/>
    <property type="match status" value="1"/>
</dbReference>
<dbReference type="GO" id="GO:0006260">
    <property type="term" value="P:DNA replication"/>
    <property type="evidence" value="ECO:0007669"/>
    <property type="project" value="UniProtKB-KW"/>
</dbReference>
<reference evidence="16" key="2">
    <citation type="submission" date="2023-01" db="EMBL/GenBank/DDBJ databases">
        <title>Draft genome sequence of Portibacter lacus strain NBRC 108769.</title>
        <authorList>
            <person name="Sun Q."/>
            <person name="Mori K."/>
        </authorList>
    </citation>
    <scope>NUCLEOTIDE SEQUENCE</scope>
    <source>
        <strain evidence="16">NBRC 108769</strain>
    </source>
</reference>
<evidence type="ECO:0000256" key="2">
    <source>
        <dbReference type="ARBA" id="ARBA00022705"/>
    </source>
</evidence>
<feature type="binding site" evidence="12">
    <location>
        <position position="173"/>
    </location>
    <ligand>
        <name>Zn(2+)</name>
        <dbReference type="ChEBI" id="CHEBI:29105"/>
        <label>2</label>
    </ligand>
</feature>
<dbReference type="PANTHER" id="PTHR43096:SF48">
    <property type="entry name" value="CHAPERONE PROTEIN DNAJ"/>
    <property type="match status" value="1"/>
</dbReference>
<dbReference type="AlphaFoldDB" id="A0AA37SV70"/>
<keyword evidence="7 12" id="KW-0346">Stress response</keyword>
<feature type="repeat" description="CXXCXGXG motif" evidence="12">
    <location>
        <begin position="213"/>
        <end position="220"/>
    </location>
</feature>
<dbReference type="InterPro" id="IPR008971">
    <property type="entry name" value="HSP40/DnaJ_pept-bd"/>
</dbReference>
<dbReference type="GO" id="GO:0051082">
    <property type="term" value="F:unfolded protein binding"/>
    <property type="evidence" value="ECO:0007669"/>
    <property type="project" value="UniProtKB-UniRule"/>
</dbReference>
<comment type="cofactor">
    <cofactor evidence="12">
        <name>Zn(2+)</name>
        <dbReference type="ChEBI" id="CHEBI:29105"/>
    </cofactor>
    <text evidence="12">Binds 2 Zn(2+) ions per monomer.</text>
</comment>
<dbReference type="PROSITE" id="PS00636">
    <property type="entry name" value="DNAJ_1"/>
    <property type="match status" value="1"/>
</dbReference>
<feature type="repeat" description="CXXCXGXG motif" evidence="12">
    <location>
        <begin position="173"/>
        <end position="180"/>
    </location>
</feature>
<evidence type="ECO:0000313" key="16">
    <source>
        <dbReference type="EMBL" id="GLR19795.1"/>
    </source>
</evidence>
<reference evidence="16" key="1">
    <citation type="journal article" date="2014" name="Int. J. Syst. Evol. Microbiol.">
        <title>Complete genome sequence of Corynebacterium casei LMG S-19264T (=DSM 44701T), isolated from a smear-ripened cheese.</title>
        <authorList>
            <consortium name="US DOE Joint Genome Institute (JGI-PGF)"/>
            <person name="Walter F."/>
            <person name="Albersmeier A."/>
            <person name="Kalinowski J."/>
            <person name="Ruckert C."/>
        </authorList>
    </citation>
    <scope>NUCLEOTIDE SEQUENCE</scope>
    <source>
        <strain evidence="16">NBRC 108769</strain>
    </source>
</reference>
<dbReference type="SUPFAM" id="SSF46565">
    <property type="entry name" value="Chaperone J-domain"/>
    <property type="match status" value="1"/>
</dbReference>
<evidence type="ECO:0000256" key="3">
    <source>
        <dbReference type="ARBA" id="ARBA00022723"/>
    </source>
</evidence>
<evidence type="ECO:0000256" key="9">
    <source>
        <dbReference type="ARBA" id="ARBA00053423"/>
    </source>
</evidence>
<organism evidence="16 17">
    <name type="scientific">Portibacter lacus</name>
    <dbReference type="NCBI Taxonomy" id="1099794"/>
    <lineage>
        <taxon>Bacteria</taxon>
        <taxon>Pseudomonadati</taxon>
        <taxon>Bacteroidota</taxon>
        <taxon>Saprospiria</taxon>
        <taxon>Saprospirales</taxon>
        <taxon>Haliscomenobacteraceae</taxon>
        <taxon>Portibacter</taxon>
    </lineage>
</organism>
<dbReference type="InterPro" id="IPR018253">
    <property type="entry name" value="DnaJ_domain_CS"/>
</dbReference>
<dbReference type="NCBIfam" id="TIGR02349">
    <property type="entry name" value="DnaJ_bact"/>
    <property type="match status" value="1"/>
</dbReference>
<dbReference type="RefSeq" id="WP_235295374.1">
    <property type="nucleotide sequence ID" value="NZ_BSOH01000036.1"/>
</dbReference>
<feature type="binding site" evidence="12">
    <location>
        <position position="216"/>
    </location>
    <ligand>
        <name>Zn(2+)</name>
        <dbReference type="ChEBI" id="CHEBI:29105"/>
        <label>1</label>
    </ligand>
</feature>
<dbReference type="Pfam" id="PF00684">
    <property type="entry name" value="DnaJ_CXXCXGXG"/>
    <property type="match status" value="1"/>
</dbReference>
<comment type="caution">
    <text evidence="16">The sequence shown here is derived from an EMBL/GenBank/DDBJ whole genome shotgun (WGS) entry which is preliminary data.</text>
</comment>
<evidence type="ECO:0000256" key="13">
    <source>
        <dbReference type="PROSITE-ProRule" id="PRU00546"/>
    </source>
</evidence>
<name>A0AA37SV70_9BACT</name>
<keyword evidence="8 12" id="KW-0143">Chaperone</keyword>
<dbReference type="InterPro" id="IPR001623">
    <property type="entry name" value="DnaJ_domain"/>
</dbReference>
<dbReference type="InterPro" id="IPR002939">
    <property type="entry name" value="DnaJ_C"/>
</dbReference>
<dbReference type="GO" id="GO:0042026">
    <property type="term" value="P:protein refolding"/>
    <property type="evidence" value="ECO:0007669"/>
    <property type="project" value="TreeGrafter"/>
</dbReference>
<dbReference type="InterPro" id="IPR036410">
    <property type="entry name" value="HSP_DnaJ_Cys-rich_dom_sf"/>
</dbReference>
<feature type="repeat" description="CXXCXGXG motif" evidence="12">
    <location>
        <begin position="156"/>
        <end position="163"/>
    </location>
</feature>
<feature type="domain" description="J" evidence="14">
    <location>
        <begin position="5"/>
        <end position="70"/>
    </location>
</feature>
<keyword evidence="5 12" id="KW-0863">Zinc-finger</keyword>
<feature type="binding site" evidence="12">
    <location>
        <position position="202"/>
    </location>
    <ligand>
        <name>Zn(2+)</name>
        <dbReference type="ChEBI" id="CHEBI:29105"/>
        <label>2</label>
    </ligand>
</feature>
<dbReference type="SMART" id="SM00271">
    <property type="entry name" value="DnaJ"/>
    <property type="match status" value="1"/>
</dbReference>
<feature type="repeat" description="CXXCXGXG motif" evidence="12">
    <location>
        <begin position="199"/>
        <end position="206"/>
    </location>
</feature>
<gene>
    <name evidence="12 16" type="primary">dnaJ</name>
    <name evidence="16" type="ORF">GCM10007940_44110</name>
</gene>
<evidence type="ECO:0000256" key="12">
    <source>
        <dbReference type="HAMAP-Rule" id="MF_01152"/>
    </source>
</evidence>
<evidence type="ECO:0000256" key="7">
    <source>
        <dbReference type="ARBA" id="ARBA00023016"/>
    </source>
</evidence>
<sequence>MAKRDFYEILGVDKSADTGTIKKAYRKIAMQFHPDKNPGNKEAEEKFKEAAEAYEVLSDEDKKARYDRFGHAGVSNNGGFGGGGGRTVEDIFSQFGDIFGDGGSPFESFFGGGGGGSRTRARGQKGSNLRIKVSLSLQEVEAGVTKKIKVKKQVSCKTCSGSGAKDSSSQKTCGTCQGSGYVRQVRSTFLGHMQTTTACPTCSGTGQVITANCNTCKGEGRNYESETLEIDIPAGVEDGMQLSMRGKGNAGKNGGPSGDLLISIEVKEDEDLARDGQNIIYDLFLNFADAALGTSVEVPTLGGKVKIKIPAGTQAGKILRLRGKGLPSVQDYGKGDQLIHVNLWTPKTMNAEEKELMERLRDMPNFKPMPGKSEKGFFEKMKDYFK</sequence>
<dbReference type="CDD" id="cd10747">
    <property type="entry name" value="DnaJ_C"/>
    <property type="match status" value="1"/>
</dbReference>
<evidence type="ECO:0000256" key="11">
    <source>
        <dbReference type="ARBA" id="ARBA00067609"/>
    </source>
</evidence>
<dbReference type="PROSITE" id="PS51188">
    <property type="entry name" value="ZF_CR"/>
    <property type="match status" value="1"/>
</dbReference>
<comment type="similarity">
    <text evidence="10 12">Belongs to the DnaJ family.</text>
</comment>
<dbReference type="Gene3D" id="2.10.230.10">
    <property type="entry name" value="Heat shock protein DnaJ, cysteine-rich domain"/>
    <property type="match status" value="1"/>
</dbReference>
<evidence type="ECO:0000259" key="14">
    <source>
        <dbReference type="PROSITE" id="PS50076"/>
    </source>
</evidence>
<feature type="domain" description="CR-type" evidence="15">
    <location>
        <begin position="143"/>
        <end position="225"/>
    </location>
</feature>
<comment type="subcellular location">
    <subcellularLocation>
        <location evidence="12">Cytoplasm</location>
    </subcellularLocation>
</comment>
<dbReference type="GO" id="GO:0005737">
    <property type="term" value="C:cytoplasm"/>
    <property type="evidence" value="ECO:0007669"/>
    <property type="project" value="UniProtKB-SubCell"/>
</dbReference>
<keyword evidence="6 12" id="KW-0862">Zinc</keyword>
<dbReference type="PANTHER" id="PTHR43096">
    <property type="entry name" value="DNAJ HOMOLOG 1, MITOCHONDRIAL-RELATED"/>
    <property type="match status" value="1"/>
</dbReference>
<dbReference type="FunFam" id="2.60.260.20:FF:000005">
    <property type="entry name" value="Chaperone protein dnaJ 1, mitochondrial"/>
    <property type="match status" value="1"/>
</dbReference>
<dbReference type="HAMAP" id="MF_01152">
    <property type="entry name" value="DnaJ"/>
    <property type="match status" value="1"/>
</dbReference>
<feature type="binding site" evidence="12">
    <location>
        <position position="156"/>
    </location>
    <ligand>
        <name>Zn(2+)</name>
        <dbReference type="ChEBI" id="CHEBI:29105"/>
        <label>1</label>
    </ligand>
</feature>
<feature type="binding site" evidence="12">
    <location>
        <position position="159"/>
    </location>
    <ligand>
        <name>Zn(2+)</name>
        <dbReference type="ChEBI" id="CHEBI:29105"/>
        <label>1</label>
    </ligand>
</feature>
<dbReference type="Pfam" id="PF01556">
    <property type="entry name" value="DnaJ_C"/>
    <property type="match status" value="1"/>
</dbReference>
<feature type="binding site" evidence="12">
    <location>
        <position position="213"/>
    </location>
    <ligand>
        <name>Zn(2+)</name>
        <dbReference type="ChEBI" id="CHEBI:29105"/>
        <label>1</label>
    </ligand>
</feature>
<comment type="subunit">
    <text evidence="12">Homodimer.</text>
</comment>
<evidence type="ECO:0000259" key="15">
    <source>
        <dbReference type="PROSITE" id="PS51188"/>
    </source>
</evidence>
<dbReference type="GO" id="GO:0005524">
    <property type="term" value="F:ATP binding"/>
    <property type="evidence" value="ECO:0007669"/>
    <property type="project" value="InterPro"/>
</dbReference>
<evidence type="ECO:0000313" key="17">
    <source>
        <dbReference type="Proteomes" id="UP001156666"/>
    </source>
</evidence>
<comment type="function">
    <text evidence="9 12">Participates actively in the response to hyperosmotic and heat shock by preventing the aggregation of stress-denatured proteins and by disaggregating proteins, also in an autonomous, DnaK-independent fashion. Unfolded proteins bind initially to DnaJ; upon interaction with the DnaJ-bound protein, DnaK hydrolyzes its bound ATP, resulting in the formation of a stable complex. GrpE releases ADP from DnaK; ATP binding to DnaK triggers the release of the substrate protein, thus completing the reaction cycle. Several rounds of ATP-dependent interactions between DnaJ, DnaK and GrpE are required for fully efficient folding. Also involved, together with DnaK and GrpE, in the DNA replication of plasmids through activation of initiation proteins.</text>
</comment>
<keyword evidence="3 12" id="KW-0479">Metal-binding</keyword>
<dbReference type="InterPro" id="IPR036869">
    <property type="entry name" value="J_dom_sf"/>
</dbReference>
<dbReference type="PROSITE" id="PS50076">
    <property type="entry name" value="DNAJ_2"/>
    <property type="match status" value="1"/>
</dbReference>
<dbReference type="GO" id="GO:0008270">
    <property type="term" value="F:zinc ion binding"/>
    <property type="evidence" value="ECO:0007669"/>
    <property type="project" value="UniProtKB-UniRule"/>
</dbReference>
<keyword evidence="17" id="KW-1185">Reference proteome</keyword>
<dbReference type="InterPro" id="IPR012724">
    <property type="entry name" value="DnaJ"/>
</dbReference>
<dbReference type="GO" id="GO:0009408">
    <property type="term" value="P:response to heat"/>
    <property type="evidence" value="ECO:0007669"/>
    <property type="project" value="InterPro"/>
</dbReference>
<dbReference type="CDD" id="cd10719">
    <property type="entry name" value="DnaJ_zf"/>
    <property type="match status" value="1"/>
</dbReference>
<dbReference type="FunFam" id="2.10.230.10:FF:000002">
    <property type="entry name" value="Molecular chaperone DnaJ"/>
    <property type="match status" value="1"/>
</dbReference>
<evidence type="ECO:0000256" key="8">
    <source>
        <dbReference type="ARBA" id="ARBA00023186"/>
    </source>
</evidence>
<feature type="binding site" evidence="12">
    <location>
        <position position="176"/>
    </location>
    <ligand>
        <name>Zn(2+)</name>
        <dbReference type="ChEBI" id="CHEBI:29105"/>
        <label>2</label>
    </ligand>
</feature>
<keyword evidence="4 12" id="KW-0677">Repeat</keyword>
<feature type="binding site" evidence="12">
    <location>
        <position position="199"/>
    </location>
    <ligand>
        <name>Zn(2+)</name>
        <dbReference type="ChEBI" id="CHEBI:29105"/>
        <label>2</label>
    </ligand>
</feature>
<dbReference type="GO" id="GO:0031072">
    <property type="term" value="F:heat shock protein binding"/>
    <property type="evidence" value="ECO:0007669"/>
    <property type="project" value="InterPro"/>
</dbReference>
<dbReference type="EMBL" id="BSOH01000036">
    <property type="protein sequence ID" value="GLR19795.1"/>
    <property type="molecule type" value="Genomic_DNA"/>
</dbReference>
<dbReference type="PRINTS" id="PR00625">
    <property type="entry name" value="JDOMAIN"/>
</dbReference>
<dbReference type="NCBIfam" id="NF008035">
    <property type="entry name" value="PRK10767.1"/>
    <property type="match status" value="1"/>
</dbReference>
<protein>
    <recommendedName>
        <fullName evidence="11 12">Chaperone protein DnaJ</fullName>
    </recommendedName>
</protein>
<keyword evidence="2 12" id="KW-0235">DNA replication</keyword>
<dbReference type="Gene3D" id="2.60.260.20">
    <property type="entry name" value="Urease metallochaperone UreE, N-terminal domain"/>
    <property type="match status" value="2"/>
</dbReference>
<accession>A0AA37SV70</accession>
<comment type="domain">
    <text evidence="12">The J domain is necessary and sufficient to stimulate DnaK ATPase activity. Zinc center 1 plays an important role in the autonomous, DnaK-independent chaperone activity of DnaJ. Zinc center 2 is essential for interaction with DnaK and for DnaJ activity.</text>
</comment>
<dbReference type="Pfam" id="PF00226">
    <property type="entry name" value="DnaJ"/>
    <property type="match status" value="1"/>
</dbReference>
<keyword evidence="1 12" id="KW-0963">Cytoplasm</keyword>
<proteinExistence type="inferred from homology"/>
<dbReference type="Proteomes" id="UP001156666">
    <property type="component" value="Unassembled WGS sequence"/>
</dbReference>
<evidence type="ECO:0000256" key="5">
    <source>
        <dbReference type="ARBA" id="ARBA00022771"/>
    </source>
</evidence>
<dbReference type="CDD" id="cd06257">
    <property type="entry name" value="DnaJ"/>
    <property type="match status" value="1"/>
</dbReference>
<evidence type="ECO:0000256" key="6">
    <source>
        <dbReference type="ARBA" id="ARBA00022833"/>
    </source>
</evidence>
<dbReference type="SUPFAM" id="SSF57938">
    <property type="entry name" value="DnaJ/Hsp40 cysteine-rich domain"/>
    <property type="match status" value="1"/>
</dbReference>
<feature type="zinc finger region" description="CR-type" evidence="13">
    <location>
        <begin position="143"/>
        <end position="225"/>
    </location>
</feature>
<evidence type="ECO:0000256" key="1">
    <source>
        <dbReference type="ARBA" id="ARBA00022490"/>
    </source>
</evidence>
<dbReference type="SUPFAM" id="SSF49493">
    <property type="entry name" value="HSP40/DnaJ peptide-binding domain"/>
    <property type="match status" value="2"/>
</dbReference>
<dbReference type="InterPro" id="IPR001305">
    <property type="entry name" value="HSP_DnaJ_Cys-rich_dom"/>
</dbReference>
<evidence type="ECO:0000256" key="10">
    <source>
        <dbReference type="ARBA" id="ARBA00061004"/>
    </source>
</evidence>
<evidence type="ECO:0000256" key="4">
    <source>
        <dbReference type="ARBA" id="ARBA00022737"/>
    </source>
</evidence>